<dbReference type="EMBL" id="KM892440">
    <property type="protein sequence ID" value="AJA37854.1"/>
    <property type="molecule type" value="mRNA"/>
</dbReference>
<dbReference type="PANTHER" id="PTHR24043">
    <property type="entry name" value="SCAVENGER RECEPTOR CLASS F"/>
    <property type="match status" value="1"/>
</dbReference>
<evidence type="ECO:0000256" key="2">
    <source>
        <dbReference type="SAM" id="Phobius"/>
    </source>
</evidence>
<dbReference type="Gene3D" id="2.60.120.260">
    <property type="entry name" value="Galactose-binding domain-like"/>
    <property type="match status" value="1"/>
</dbReference>
<keyword evidence="2" id="KW-0812">Transmembrane</keyword>
<accession>A0A0A7RPU8</accession>
<keyword evidence="3" id="KW-0732">Signal</keyword>
<protein>
    <submittedName>
        <fullName evidence="5">Fucolectin-related molecule</fullName>
    </submittedName>
    <submittedName>
        <fullName evidence="4">Fucolectin-related protein</fullName>
    </submittedName>
</protein>
<gene>
    <name evidence="4" type="primary">FLReP-3-1</name>
    <name evidence="5" type="synonym">FLReM-4-1</name>
</gene>
<evidence type="ECO:0000313" key="5">
    <source>
        <dbReference type="EMBL" id="AJA37863.1"/>
    </source>
</evidence>
<keyword evidence="2" id="KW-0472">Membrane</keyword>
<evidence type="ECO:0000313" key="4">
    <source>
        <dbReference type="EMBL" id="AJA37854.1"/>
    </source>
</evidence>
<evidence type="ECO:0000256" key="1">
    <source>
        <dbReference type="ARBA" id="ARBA00022536"/>
    </source>
</evidence>
<evidence type="ECO:0000256" key="3">
    <source>
        <dbReference type="SAM" id="SignalP"/>
    </source>
</evidence>
<dbReference type="AlphaFoldDB" id="A0A0A7RPU8"/>
<dbReference type="GO" id="GO:0005044">
    <property type="term" value="F:scavenger receptor activity"/>
    <property type="evidence" value="ECO:0007669"/>
    <property type="project" value="InterPro"/>
</dbReference>
<keyword evidence="2" id="KW-1133">Transmembrane helix</keyword>
<name>A0A0A7RPU8_LITLI</name>
<keyword evidence="1" id="KW-0245">EGF-like domain</keyword>
<dbReference type="InterPro" id="IPR008979">
    <property type="entry name" value="Galactose-bd-like_sf"/>
</dbReference>
<feature type="chain" id="PRO_5007388473" evidence="3">
    <location>
        <begin position="24"/>
        <end position="441"/>
    </location>
</feature>
<reference evidence="4" key="1">
    <citation type="journal article" date="2015" name="Dev. Comp. Immunol.">
        <title>Lectin-like molecules in transcriptome of Littorina littorea hemocytes.</title>
        <authorList>
            <person name="Gorbushin A.M."/>
            <person name="Borisova E.A."/>
        </authorList>
    </citation>
    <scope>NUCLEOTIDE SEQUENCE</scope>
</reference>
<dbReference type="EMBL" id="KM892449">
    <property type="protein sequence ID" value="AJA37863.1"/>
    <property type="molecule type" value="mRNA"/>
</dbReference>
<feature type="transmembrane region" description="Helical" evidence="2">
    <location>
        <begin position="335"/>
        <end position="356"/>
    </location>
</feature>
<feature type="signal peptide" evidence="3">
    <location>
        <begin position="1"/>
        <end position="23"/>
    </location>
</feature>
<dbReference type="InterPro" id="IPR042635">
    <property type="entry name" value="MEGF10/SREC1/2-like"/>
</dbReference>
<organism evidence="4">
    <name type="scientific">Littorina littorea</name>
    <name type="common">Common periwinkle</name>
    <dbReference type="NCBI Taxonomy" id="31216"/>
    <lineage>
        <taxon>Eukaryota</taxon>
        <taxon>Metazoa</taxon>
        <taxon>Spiralia</taxon>
        <taxon>Lophotrochozoa</taxon>
        <taxon>Mollusca</taxon>
        <taxon>Gastropoda</taxon>
        <taxon>Caenogastropoda</taxon>
        <taxon>Littorinimorpha</taxon>
        <taxon>Littorinoidea</taxon>
        <taxon>Littorinidae</taxon>
        <taxon>Littorina</taxon>
    </lineage>
</organism>
<dbReference type="PANTHER" id="PTHR24043:SF8">
    <property type="entry name" value="EGF-LIKE DOMAIN-CONTAINING PROTEIN"/>
    <property type="match status" value="1"/>
</dbReference>
<proteinExistence type="evidence at transcript level"/>
<dbReference type="Gene3D" id="2.170.300.10">
    <property type="entry name" value="Tie2 ligand-binding domain superfamily"/>
    <property type="match status" value="1"/>
</dbReference>
<dbReference type="SUPFAM" id="SSF49785">
    <property type="entry name" value="Galactose-binding domain-like"/>
    <property type="match status" value="1"/>
</dbReference>
<sequence length="441" mass="47778">MMGYLCRISFVFLVFLCVKEAKAAENQTCSCDGGCDPNQECDPDSNCNKVNVAYGKRAHMDSRYGTVPRIAGKACVAVNGRTGHEMKFMNDSEPNCVHSNGSDPDAVWQVDLVQNYTIPGITIYNRAKFVERLSGLQIYIDENLCFGFPRIIGYGTICGDGLIVPVVCYTPQRGRVVKLFKTGSPHPYHAFLNFCEIQIWVCKAGLYGQHCDRTCHCAGDDICDNYYGTCPSGCADTYHGAACSEKCRHCHNGTGCGDKTEHCPSGCLAGYQPPLCTNECSNRTYGQNCSQPCGFCKNNAPCDILTGKCNDGCSAPYEGTLCASHRANEGITSSLAGVVCGAVAIFLFGVVLGLGGRAILSTLRRRCTSTSSDQEELSVTTMRQQATSNAEEGQAKVAKPSTVDVEVPEAERSIYEGLQYRANDESLYDDPVFAKRGNKGE</sequence>